<dbReference type="GO" id="GO:0047434">
    <property type="term" value="F:indolepyruvate decarboxylase activity"/>
    <property type="evidence" value="ECO:0007669"/>
    <property type="project" value="UniProtKB-EC"/>
</dbReference>
<dbReference type="SUPFAM" id="SSF52518">
    <property type="entry name" value="Thiamin diphosphate-binding fold (THDP-binding)"/>
    <property type="match status" value="2"/>
</dbReference>
<evidence type="ECO:0000256" key="7">
    <source>
        <dbReference type="ARBA" id="ARBA00023052"/>
    </source>
</evidence>
<dbReference type="Pfam" id="PF02775">
    <property type="entry name" value="TPP_enzyme_C"/>
    <property type="match status" value="1"/>
</dbReference>
<dbReference type="GO" id="GO:0030976">
    <property type="term" value="F:thiamine pyrophosphate binding"/>
    <property type="evidence" value="ECO:0007669"/>
    <property type="project" value="InterPro"/>
</dbReference>
<keyword evidence="4 9" id="KW-0479">Metal-binding</keyword>
<evidence type="ECO:0000256" key="3">
    <source>
        <dbReference type="ARBA" id="ARBA00007812"/>
    </source>
</evidence>
<comment type="cofactor">
    <cofactor evidence="1">
        <name>a metal cation</name>
        <dbReference type="ChEBI" id="CHEBI:25213"/>
    </cofactor>
</comment>
<accession>A0A5B9W2R4</accession>
<evidence type="ECO:0000313" key="15">
    <source>
        <dbReference type="EMBL" id="QEH34878.1"/>
    </source>
</evidence>
<dbReference type="InterPro" id="IPR029061">
    <property type="entry name" value="THDP-binding"/>
</dbReference>
<dbReference type="GO" id="GO:0000287">
    <property type="term" value="F:magnesium ion binding"/>
    <property type="evidence" value="ECO:0007669"/>
    <property type="project" value="InterPro"/>
</dbReference>
<dbReference type="SUPFAM" id="SSF52467">
    <property type="entry name" value="DHS-like NAD/FAD-binding domain"/>
    <property type="match status" value="1"/>
</dbReference>
<comment type="similarity">
    <text evidence="3 10">Belongs to the TPP enzyme family.</text>
</comment>
<dbReference type="InterPro" id="IPR047213">
    <property type="entry name" value="TPP_PYR_PDC_IPDC-like"/>
</dbReference>
<gene>
    <name evidence="15" type="primary">ipdC_2</name>
    <name evidence="15" type="ORF">OJF2_34230</name>
</gene>
<dbReference type="Gene3D" id="3.40.50.970">
    <property type="match status" value="2"/>
</dbReference>
<dbReference type="Pfam" id="PF02776">
    <property type="entry name" value="TPP_enzyme_N"/>
    <property type="match status" value="1"/>
</dbReference>
<dbReference type="InterPro" id="IPR029035">
    <property type="entry name" value="DHS-like_NAD/FAD-binding_dom"/>
</dbReference>
<keyword evidence="15" id="KW-0670">Pyruvate</keyword>
<keyword evidence="8 15" id="KW-0456">Lyase</keyword>
<dbReference type="InterPro" id="IPR000399">
    <property type="entry name" value="TPP-bd_CS"/>
</dbReference>
<evidence type="ECO:0000256" key="2">
    <source>
        <dbReference type="ARBA" id="ARBA00001964"/>
    </source>
</evidence>
<evidence type="ECO:0000256" key="8">
    <source>
        <dbReference type="ARBA" id="ARBA00023239"/>
    </source>
</evidence>
<keyword evidence="5" id="KW-0210">Decarboxylase</keyword>
<dbReference type="InterPro" id="IPR012110">
    <property type="entry name" value="PDC/IPDC-like"/>
</dbReference>
<dbReference type="PROSITE" id="PS00187">
    <property type="entry name" value="TPP_ENZYMES"/>
    <property type="match status" value="1"/>
</dbReference>
<evidence type="ECO:0000259" key="12">
    <source>
        <dbReference type="Pfam" id="PF00205"/>
    </source>
</evidence>
<evidence type="ECO:0000256" key="4">
    <source>
        <dbReference type="ARBA" id="ARBA00022723"/>
    </source>
</evidence>
<dbReference type="GO" id="GO:0000949">
    <property type="term" value="P:aromatic amino acid family catabolic process to alcohol via Ehrlich pathway"/>
    <property type="evidence" value="ECO:0007669"/>
    <property type="project" value="TreeGrafter"/>
</dbReference>
<evidence type="ECO:0000256" key="10">
    <source>
        <dbReference type="RuleBase" id="RU362132"/>
    </source>
</evidence>
<evidence type="ECO:0000256" key="11">
    <source>
        <dbReference type="SAM" id="MobiDB-lite"/>
    </source>
</evidence>
<evidence type="ECO:0000256" key="1">
    <source>
        <dbReference type="ARBA" id="ARBA00001920"/>
    </source>
</evidence>
<evidence type="ECO:0000259" key="13">
    <source>
        <dbReference type="Pfam" id="PF02775"/>
    </source>
</evidence>
<comment type="cofactor">
    <cofactor evidence="9">
        <name>Mg(2+)</name>
        <dbReference type="ChEBI" id="CHEBI:18420"/>
    </cofactor>
    <text evidence="9">Binds 1 Mg(2+) per subunit.</text>
</comment>
<proteinExistence type="inferred from homology"/>
<feature type="domain" description="Thiamine pyrophosphate enzyme N-terminal TPP-binding" evidence="14">
    <location>
        <begin position="1"/>
        <end position="109"/>
    </location>
</feature>
<feature type="region of interest" description="Disordered" evidence="11">
    <location>
        <begin position="337"/>
        <end position="365"/>
    </location>
</feature>
<dbReference type="GO" id="GO:0005829">
    <property type="term" value="C:cytosol"/>
    <property type="evidence" value="ECO:0007669"/>
    <property type="project" value="TreeGrafter"/>
</dbReference>
<dbReference type="AlphaFoldDB" id="A0A5B9W2R4"/>
<feature type="binding site" evidence="9">
    <location>
        <position position="468"/>
    </location>
    <ligand>
        <name>Mg(2+)</name>
        <dbReference type="ChEBI" id="CHEBI:18420"/>
    </ligand>
</feature>
<feature type="domain" description="Thiamine pyrophosphate enzyme TPP-binding" evidence="13">
    <location>
        <begin position="405"/>
        <end position="528"/>
    </location>
</feature>
<dbReference type="InterPro" id="IPR012000">
    <property type="entry name" value="Thiamin_PyroP_enz_cen_dom"/>
</dbReference>
<name>A0A5B9W2R4_9BACT</name>
<dbReference type="RefSeq" id="WP_148594746.1">
    <property type="nucleotide sequence ID" value="NZ_CP042997.1"/>
</dbReference>
<dbReference type="PANTHER" id="PTHR43452">
    <property type="entry name" value="PYRUVATE DECARBOXYLASE"/>
    <property type="match status" value="1"/>
</dbReference>
<evidence type="ECO:0000256" key="9">
    <source>
        <dbReference type="PIRSR" id="PIRSR036565-2"/>
    </source>
</evidence>
<organism evidence="15 16">
    <name type="scientific">Aquisphaera giovannonii</name>
    <dbReference type="NCBI Taxonomy" id="406548"/>
    <lineage>
        <taxon>Bacteria</taxon>
        <taxon>Pseudomonadati</taxon>
        <taxon>Planctomycetota</taxon>
        <taxon>Planctomycetia</taxon>
        <taxon>Isosphaerales</taxon>
        <taxon>Isosphaeraceae</taxon>
        <taxon>Aquisphaera</taxon>
    </lineage>
</organism>
<dbReference type="PANTHER" id="PTHR43452:SF30">
    <property type="entry name" value="PYRUVATE DECARBOXYLASE ISOZYME 1-RELATED"/>
    <property type="match status" value="1"/>
</dbReference>
<dbReference type="KEGG" id="agv:OJF2_34230"/>
<comment type="cofactor">
    <cofactor evidence="2">
        <name>thiamine diphosphate</name>
        <dbReference type="ChEBI" id="CHEBI:58937"/>
    </cofactor>
</comment>
<dbReference type="InterPro" id="IPR011766">
    <property type="entry name" value="TPP_enzyme_TPP-bd"/>
</dbReference>
<keyword evidence="7 10" id="KW-0786">Thiamine pyrophosphate</keyword>
<protein>
    <submittedName>
        <fullName evidence="15">Indole-3-pyruvate decarboxylase</fullName>
        <ecNumber evidence="15">4.1.1.74</ecNumber>
    </submittedName>
</protein>
<dbReference type="CDD" id="cd07038">
    <property type="entry name" value="TPP_PYR_PDC_IPDC_like"/>
    <property type="match status" value="1"/>
</dbReference>
<evidence type="ECO:0000256" key="6">
    <source>
        <dbReference type="ARBA" id="ARBA00022842"/>
    </source>
</evidence>
<feature type="binding site" evidence="9">
    <location>
        <position position="441"/>
    </location>
    <ligand>
        <name>Mg(2+)</name>
        <dbReference type="ChEBI" id="CHEBI:18420"/>
    </ligand>
</feature>
<dbReference type="EC" id="4.1.1.74" evidence="15"/>
<feature type="domain" description="Thiamine pyrophosphate enzyme central" evidence="12">
    <location>
        <begin position="198"/>
        <end position="334"/>
    </location>
</feature>
<sequence>MNLTEYLFARLRELGVGHTFGIPGDFILSIYAVQEAVGFPTVVCSHEPGVGFAADAYARVRGLGVALVTYGPGALNTLNPVACAYAEQSPLLVVSGGPEMSLRGQHDVHLHHVVRNYESQLRIYREVTTDAAVLEDPATAPGLIDRVLRNVCLRKRPGYLEIPRDRVRAEVAPPAGPLDLEPSAAAREASAGALDEVVEEIAAMLAGAKRPALYVGVGVRRHDLTAAVIRLAERLGLPVATDVLGKASFPESHPQFAGVYLGALGDPGVRELLDGSDCVLGIGVVRTDLGTGYWTERIDRRARILIDPDGVRLRHHRYDDLPIRRVVEALLERLPAGGRPAPAPPRPAAGGPGAPAPGASEAPAPGGRLRVADVIRELGRLDPGRYSFVADVGDSWFIGLELRTEVFLAAGYYASMGFAVPGALGAGVADPSRRPLAIVGDGAFQMTGTELATLVDQGLQPIVLLLNNSGYGMLEALDGPSPSYLRRDWDYPAMAAAMGARTARATTPQELAAALARAEAEPAAWLIEAITARDDLSPTMARFRDHVRSGAAPPPAM</sequence>
<keyword evidence="6 9" id="KW-0460">Magnesium</keyword>
<dbReference type="PIRSF" id="PIRSF036565">
    <property type="entry name" value="Pyruvt_ip_decrb"/>
    <property type="match status" value="1"/>
</dbReference>
<dbReference type="EMBL" id="CP042997">
    <property type="protein sequence ID" value="QEH34878.1"/>
    <property type="molecule type" value="Genomic_DNA"/>
</dbReference>
<evidence type="ECO:0000313" key="16">
    <source>
        <dbReference type="Proteomes" id="UP000324233"/>
    </source>
</evidence>
<feature type="binding site" evidence="9">
    <location>
        <position position="470"/>
    </location>
    <ligand>
        <name>Mg(2+)</name>
        <dbReference type="ChEBI" id="CHEBI:18420"/>
    </ligand>
</feature>
<keyword evidence="16" id="KW-1185">Reference proteome</keyword>
<dbReference type="Pfam" id="PF00205">
    <property type="entry name" value="TPP_enzyme_M"/>
    <property type="match status" value="1"/>
</dbReference>
<evidence type="ECO:0000259" key="14">
    <source>
        <dbReference type="Pfam" id="PF02776"/>
    </source>
</evidence>
<dbReference type="GO" id="GO:0004737">
    <property type="term" value="F:pyruvate decarboxylase activity"/>
    <property type="evidence" value="ECO:0007669"/>
    <property type="project" value="TreeGrafter"/>
</dbReference>
<feature type="compositionally biased region" description="Low complexity" evidence="11">
    <location>
        <begin position="356"/>
        <end position="365"/>
    </location>
</feature>
<dbReference type="Gene3D" id="3.40.50.1220">
    <property type="entry name" value="TPP-binding domain"/>
    <property type="match status" value="1"/>
</dbReference>
<reference evidence="15 16" key="1">
    <citation type="submission" date="2019-08" db="EMBL/GenBank/DDBJ databases">
        <title>Deep-cultivation of Planctomycetes and their phenomic and genomic characterization uncovers novel biology.</title>
        <authorList>
            <person name="Wiegand S."/>
            <person name="Jogler M."/>
            <person name="Boedeker C."/>
            <person name="Pinto D."/>
            <person name="Vollmers J."/>
            <person name="Rivas-Marin E."/>
            <person name="Kohn T."/>
            <person name="Peeters S.H."/>
            <person name="Heuer A."/>
            <person name="Rast P."/>
            <person name="Oberbeckmann S."/>
            <person name="Bunk B."/>
            <person name="Jeske O."/>
            <person name="Meyerdierks A."/>
            <person name="Storesund J.E."/>
            <person name="Kallscheuer N."/>
            <person name="Luecker S."/>
            <person name="Lage O.M."/>
            <person name="Pohl T."/>
            <person name="Merkel B.J."/>
            <person name="Hornburger P."/>
            <person name="Mueller R.-W."/>
            <person name="Bruemmer F."/>
            <person name="Labrenz M."/>
            <person name="Spormann A.M."/>
            <person name="Op den Camp H."/>
            <person name="Overmann J."/>
            <person name="Amann R."/>
            <person name="Jetten M.S.M."/>
            <person name="Mascher T."/>
            <person name="Medema M.H."/>
            <person name="Devos D.P."/>
            <person name="Kaster A.-K."/>
            <person name="Ovreas L."/>
            <person name="Rohde M."/>
            <person name="Galperin M.Y."/>
            <person name="Jogler C."/>
        </authorList>
    </citation>
    <scope>NUCLEOTIDE SEQUENCE [LARGE SCALE GENOMIC DNA]</scope>
    <source>
        <strain evidence="15 16">OJF2</strain>
    </source>
</reference>
<dbReference type="OrthoDB" id="4494979at2"/>
<evidence type="ECO:0000256" key="5">
    <source>
        <dbReference type="ARBA" id="ARBA00022793"/>
    </source>
</evidence>
<dbReference type="Proteomes" id="UP000324233">
    <property type="component" value="Chromosome"/>
</dbReference>
<dbReference type="InterPro" id="IPR012001">
    <property type="entry name" value="Thiamin_PyroP_enz_TPP-bd_dom"/>
</dbReference>